<dbReference type="GO" id="GO:0043565">
    <property type="term" value="F:sequence-specific DNA binding"/>
    <property type="evidence" value="ECO:0007669"/>
    <property type="project" value="InterPro"/>
</dbReference>
<dbReference type="InterPro" id="IPR018060">
    <property type="entry name" value="HTH_AraC"/>
</dbReference>
<dbReference type="AlphaFoldDB" id="A0A920CHU9"/>
<evidence type="ECO:0000256" key="3">
    <source>
        <dbReference type="ARBA" id="ARBA00022692"/>
    </source>
</evidence>
<evidence type="ECO:0000256" key="6">
    <source>
        <dbReference type="ARBA" id="ARBA00023125"/>
    </source>
</evidence>
<dbReference type="SMART" id="SM00342">
    <property type="entry name" value="HTH_ARAC"/>
    <property type="match status" value="1"/>
</dbReference>
<dbReference type="RefSeq" id="WP_301624799.1">
    <property type="nucleotide sequence ID" value="NZ_BORS01000002.1"/>
</dbReference>
<feature type="transmembrane region" description="Helical" evidence="9">
    <location>
        <begin position="302"/>
        <end position="323"/>
    </location>
</feature>
<dbReference type="Gene3D" id="1.10.10.60">
    <property type="entry name" value="Homeodomain-like"/>
    <property type="match status" value="2"/>
</dbReference>
<keyword evidence="3 9" id="KW-0812">Transmembrane</keyword>
<comment type="subcellular location">
    <subcellularLocation>
        <location evidence="1">Cell membrane</location>
        <topology evidence="1">Multi-pass membrane protein</topology>
    </subcellularLocation>
</comment>
<evidence type="ECO:0000313" key="11">
    <source>
        <dbReference type="EMBL" id="GIO40856.1"/>
    </source>
</evidence>
<evidence type="ECO:0000256" key="4">
    <source>
        <dbReference type="ARBA" id="ARBA00022989"/>
    </source>
</evidence>
<dbReference type="InterPro" id="IPR041522">
    <property type="entry name" value="CdaR_GGDEF"/>
</dbReference>
<evidence type="ECO:0000256" key="8">
    <source>
        <dbReference type="ARBA" id="ARBA00023163"/>
    </source>
</evidence>
<dbReference type="Proteomes" id="UP000678895">
    <property type="component" value="Unassembled WGS sequence"/>
</dbReference>
<keyword evidence="6" id="KW-0238">DNA-binding</keyword>
<feature type="domain" description="HTH araC/xylS-type" evidence="10">
    <location>
        <begin position="665"/>
        <end position="764"/>
    </location>
</feature>
<comment type="caution">
    <text evidence="11">The sequence shown here is derived from an EMBL/GenBank/DDBJ whole genome shotgun (WGS) entry which is preliminary data.</text>
</comment>
<protein>
    <submittedName>
        <fullName evidence="11">HTH-type transcriptional regulator YtdP</fullName>
    </submittedName>
</protein>
<dbReference type="EMBL" id="BORS01000002">
    <property type="protein sequence ID" value="GIO40856.1"/>
    <property type="molecule type" value="Genomic_DNA"/>
</dbReference>
<dbReference type="Pfam" id="PF02743">
    <property type="entry name" value="dCache_1"/>
    <property type="match status" value="1"/>
</dbReference>
<dbReference type="InterPro" id="IPR018062">
    <property type="entry name" value="HTH_AraC-typ_CS"/>
</dbReference>
<evidence type="ECO:0000313" key="12">
    <source>
        <dbReference type="Proteomes" id="UP000678895"/>
    </source>
</evidence>
<sequence length="764" mass="86894">MNVKSVLNTRNSIIFTQILSYILILLIPITFTGIVYLVTVRTIEQETNRANLAMLKQVQLNMDNILKDAERLSFDIAFNPGIQLLAASQDNNWNSRQYEVSQIVKEFKRMNIANGYIDDFYVYFKNLDGVISSTAASRSNFMYPILVTNDLRYEQWIDTLQHAYSGRYISMSDKTSSMEDSEALAYMRSIPITNSEKPLATVVIKFNPERFAEMIQNIQLAQYGGIFILDNDNNILTSTASFPLSDILQTGELDRNDNILVKGRGKDSLIISYSESDVSKLKYVSIVRRDIVMEKSEFTEKLMIASIVLCLLFGGAISVLLAWRNYNPVRNLIRIVQNGKIKSSYDRSSNEYQFIYEAIQDALQEKEKINLKLKQQSSVVRADFLQKLLKGKFGHISVHHNAFYALDMQFISDDFIVVLLSIEDQGKLIPLEVGDDFEAKSKLPSFVITNVFEELLGQGYKSFVTEIDEKIVFLVNLQASEAVDPVQELASIIEELQGFFGKYYDLSLTASISDAHTGIRGMQEAYQEAIEAHDYKLIAGNGKIISFQSLKYNVRDYFYPLEKEQKLVNCIKTGEFEKGKQLLDDIIRSNFMDGAPTAEMTRYFMLDLASTVVKTVKEIAADEPVEKLFECETVAELQTEITNILSLVCKRIQSKTGNRFYEMSRNIIQFVNNHYGEVTLNVAMIADHLGITPSYMSRLFKEQTGETLPDYINKVRLEKAKVLLRDEKLNISEAAVKVGYLNSNALIRSFKKYEGVTPGKYKGS</sequence>
<dbReference type="InterPro" id="IPR009057">
    <property type="entry name" value="Homeodomain-like_sf"/>
</dbReference>
<evidence type="ECO:0000256" key="1">
    <source>
        <dbReference type="ARBA" id="ARBA00004651"/>
    </source>
</evidence>
<evidence type="ECO:0000256" key="2">
    <source>
        <dbReference type="ARBA" id="ARBA00022475"/>
    </source>
</evidence>
<dbReference type="Pfam" id="PF17853">
    <property type="entry name" value="GGDEF_2"/>
    <property type="match status" value="1"/>
</dbReference>
<gene>
    <name evidence="11" type="primary">ytdP_1</name>
    <name evidence="11" type="ORF">J41TS4_06140</name>
</gene>
<dbReference type="PANTHER" id="PTHR43280">
    <property type="entry name" value="ARAC-FAMILY TRANSCRIPTIONAL REGULATOR"/>
    <property type="match status" value="1"/>
</dbReference>
<keyword evidence="8" id="KW-0804">Transcription</keyword>
<keyword evidence="5" id="KW-0805">Transcription regulation</keyword>
<name>A0A920CHU9_9BACL</name>
<dbReference type="PROSITE" id="PS01124">
    <property type="entry name" value="HTH_ARAC_FAMILY_2"/>
    <property type="match status" value="1"/>
</dbReference>
<dbReference type="GO" id="GO:0005886">
    <property type="term" value="C:plasma membrane"/>
    <property type="evidence" value="ECO:0007669"/>
    <property type="project" value="UniProtKB-SubCell"/>
</dbReference>
<dbReference type="SUPFAM" id="SSF46689">
    <property type="entry name" value="Homeodomain-like"/>
    <property type="match status" value="1"/>
</dbReference>
<keyword evidence="4 9" id="KW-1133">Transmembrane helix</keyword>
<evidence type="ECO:0000256" key="5">
    <source>
        <dbReference type="ARBA" id="ARBA00023015"/>
    </source>
</evidence>
<organism evidence="11 12">
    <name type="scientific">Paenibacillus apis</name>
    <dbReference type="NCBI Taxonomy" id="1792174"/>
    <lineage>
        <taxon>Bacteria</taxon>
        <taxon>Bacillati</taxon>
        <taxon>Bacillota</taxon>
        <taxon>Bacilli</taxon>
        <taxon>Bacillales</taxon>
        <taxon>Paenibacillaceae</taxon>
        <taxon>Paenibacillus</taxon>
    </lineage>
</organism>
<keyword evidence="7 9" id="KW-0472">Membrane</keyword>
<keyword evidence="12" id="KW-1185">Reference proteome</keyword>
<dbReference type="Pfam" id="PF12833">
    <property type="entry name" value="HTH_18"/>
    <property type="match status" value="1"/>
</dbReference>
<accession>A0A920CHU9</accession>
<dbReference type="PANTHER" id="PTHR43280:SF10">
    <property type="entry name" value="REGULATORY PROTEIN POCR"/>
    <property type="match status" value="1"/>
</dbReference>
<proteinExistence type="predicted"/>
<keyword evidence="2" id="KW-1003">Cell membrane</keyword>
<dbReference type="InterPro" id="IPR033479">
    <property type="entry name" value="dCache_1"/>
</dbReference>
<reference evidence="11" key="1">
    <citation type="submission" date="2021-03" db="EMBL/GenBank/DDBJ databases">
        <title>Antimicrobial resistance genes in bacteria isolated from Japanese honey, and their potential for conferring macrolide and lincosamide resistance in the American foulbrood pathogen Paenibacillus larvae.</title>
        <authorList>
            <person name="Okamoto M."/>
            <person name="Kumagai M."/>
            <person name="Kanamori H."/>
            <person name="Takamatsu D."/>
        </authorList>
    </citation>
    <scope>NUCLEOTIDE SEQUENCE</scope>
    <source>
        <strain evidence="11">J41TS4</strain>
    </source>
</reference>
<evidence type="ECO:0000259" key="10">
    <source>
        <dbReference type="PROSITE" id="PS01124"/>
    </source>
</evidence>
<dbReference type="GO" id="GO:0003700">
    <property type="term" value="F:DNA-binding transcription factor activity"/>
    <property type="evidence" value="ECO:0007669"/>
    <property type="project" value="InterPro"/>
</dbReference>
<evidence type="ECO:0000256" key="9">
    <source>
        <dbReference type="SAM" id="Phobius"/>
    </source>
</evidence>
<evidence type="ECO:0000256" key="7">
    <source>
        <dbReference type="ARBA" id="ARBA00023136"/>
    </source>
</evidence>
<feature type="transmembrane region" description="Helical" evidence="9">
    <location>
        <begin position="12"/>
        <end position="39"/>
    </location>
</feature>
<dbReference type="PROSITE" id="PS00041">
    <property type="entry name" value="HTH_ARAC_FAMILY_1"/>
    <property type="match status" value="1"/>
</dbReference>